<dbReference type="EMBL" id="PYSV01000004">
    <property type="protein sequence ID" value="PTA68672.1"/>
    <property type="molecule type" value="Genomic_DNA"/>
</dbReference>
<dbReference type="RefSeq" id="WP_107137092.1">
    <property type="nucleotide sequence ID" value="NZ_PYSV01000004.1"/>
</dbReference>
<feature type="compositionally biased region" description="Basic and acidic residues" evidence="1">
    <location>
        <begin position="1"/>
        <end position="18"/>
    </location>
</feature>
<evidence type="ECO:0000313" key="2">
    <source>
        <dbReference type="EMBL" id="PTA68672.1"/>
    </source>
</evidence>
<dbReference type="Proteomes" id="UP000240317">
    <property type="component" value="Unassembled WGS sequence"/>
</dbReference>
<evidence type="ECO:0000313" key="3">
    <source>
        <dbReference type="Proteomes" id="UP000240317"/>
    </source>
</evidence>
<proteinExistence type="predicted"/>
<dbReference type="Pfam" id="PF11213">
    <property type="entry name" value="DUF3006"/>
    <property type="match status" value="1"/>
</dbReference>
<feature type="region of interest" description="Disordered" evidence="1">
    <location>
        <begin position="1"/>
        <end position="20"/>
    </location>
</feature>
<reference evidence="2 3" key="1">
    <citation type="submission" date="2018-03" db="EMBL/GenBank/DDBJ databases">
        <title>Draft genome of Deinococcus sp. OD32.</title>
        <authorList>
            <person name="Wang X.-P."/>
            <person name="Du Z.-J."/>
        </authorList>
    </citation>
    <scope>NUCLEOTIDE SEQUENCE [LARGE SCALE GENOMIC DNA]</scope>
    <source>
        <strain evidence="2 3">OD32</strain>
    </source>
</reference>
<comment type="caution">
    <text evidence="2">The sequence shown here is derived from an EMBL/GenBank/DDBJ whole genome shotgun (WGS) entry which is preliminary data.</text>
</comment>
<dbReference type="AlphaFoldDB" id="A0A2T3WA19"/>
<sequence length="108" mass="11501">MTRRSDPAETEQPGERWIVDGLEATPRGPVARLERPDGQTVTLPLTGLPDGLQEGDVLALREGPDGARLVRLPAEIAARRAQAQARLDALNEAGRGALPLGDDGEMTL</sequence>
<organism evidence="2 3">
    <name type="scientific">Deinococcus arcticus</name>
    <dbReference type="NCBI Taxonomy" id="2136176"/>
    <lineage>
        <taxon>Bacteria</taxon>
        <taxon>Thermotogati</taxon>
        <taxon>Deinococcota</taxon>
        <taxon>Deinococci</taxon>
        <taxon>Deinococcales</taxon>
        <taxon>Deinococcaceae</taxon>
        <taxon>Deinococcus</taxon>
    </lineage>
</organism>
<accession>A0A2T3WA19</accession>
<gene>
    <name evidence="2" type="ORF">C8263_05320</name>
</gene>
<protein>
    <submittedName>
        <fullName evidence="2">DUF3006 domain-containing protein</fullName>
    </submittedName>
</protein>
<dbReference type="InterPro" id="IPR021377">
    <property type="entry name" value="DUF3006"/>
</dbReference>
<evidence type="ECO:0000256" key="1">
    <source>
        <dbReference type="SAM" id="MobiDB-lite"/>
    </source>
</evidence>
<name>A0A2T3WA19_9DEIO</name>
<keyword evidence="3" id="KW-1185">Reference proteome</keyword>
<dbReference type="OrthoDB" id="74302at2"/>